<keyword evidence="3" id="KW-1185">Reference proteome</keyword>
<dbReference type="EMBL" id="ML736217">
    <property type="protein sequence ID" value="KAE8377828.1"/>
    <property type="molecule type" value="Genomic_DNA"/>
</dbReference>
<accession>A0A5N7B7V1</accession>
<feature type="compositionally biased region" description="Low complexity" evidence="1">
    <location>
        <begin position="48"/>
        <end position="59"/>
    </location>
</feature>
<gene>
    <name evidence="2" type="ORF">BDV26DRAFT_203418</name>
</gene>
<dbReference type="AlphaFoldDB" id="A0A5N7B7V1"/>
<sequence>MISPHGYPPSLCLPPQASGSSPIWSPGPIPDFYNQHEDPRMKGNGNQPPSTLPLTPSALLWQPTQAGYASHYDRPSQPIPQSQPVQPLLLAQSAQSIPRFQRTHPALPGHSTRPSQHSQPLQPHPHLRNVPYYAYQPVAGPTMPAVPYTVPVSHSYAPAYPVSNASHGFSSDSH</sequence>
<evidence type="ECO:0000313" key="3">
    <source>
        <dbReference type="Proteomes" id="UP000326198"/>
    </source>
</evidence>
<reference evidence="2 3" key="1">
    <citation type="submission" date="2019-04" db="EMBL/GenBank/DDBJ databases">
        <title>Friends and foes A comparative genomics studyof 23 Aspergillus species from section Flavi.</title>
        <authorList>
            <consortium name="DOE Joint Genome Institute"/>
            <person name="Kjaerbolling I."/>
            <person name="Vesth T."/>
            <person name="Frisvad J.C."/>
            <person name="Nybo J.L."/>
            <person name="Theobald S."/>
            <person name="Kildgaard S."/>
            <person name="Isbrandt T."/>
            <person name="Kuo A."/>
            <person name="Sato A."/>
            <person name="Lyhne E.K."/>
            <person name="Kogle M.E."/>
            <person name="Wiebenga A."/>
            <person name="Kun R.S."/>
            <person name="Lubbers R.J."/>
            <person name="Makela M.R."/>
            <person name="Barry K."/>
            <person name="Chovatia M."/>
            <person name="Clum A."/>
            <person name="Daum C."/>
            <person name="Haridas S."/>
            <person name="He G."/>
            <person name="LaButti K."/>
            <person name="Lipzen A."/>
            <person name="Mondo S."/>
            <person name="Riley R."/>
            <person name="Salamov A."/>
            <person name="Simmons B.A."/>
            <person name="Magnuson J.K."/>
            <person name="Henrissat B."/>
            <person name="Mortensen U.H."/>
            <person name="Larsen T.O."/>
            <person name="Devries R.P."/>
            <person name="Grigoriev I.V."/>
            <person name="Machida M."/>
            <person name="Baker S.E."/>
            <person name="Andersen M.R."/>
        </authorList>
    </citation>
    <scope>NUCLEOTIDE SEQUENCE [LARGE SCALE GENOMIC DNA]</scope>
    <source>
        <strain evidence="2 3">IBT 29228</strain>
    </source>
</reference>
<feature type="region of interest" description="Disordered" evidence="1">
    <location>
        <begin position="101"/>
        <end position="127"/>
    </location>
</feature>
<name>A0A5N7B7V1_9EURO</name>
<protein>
    <submittedName>
        <fullName evidence="2">Uncharacterized protein</fullName>
    </submittedName>
</protein>
<dbReference type="Proteomes" id="UP000326198">
    <property type="component" value="Unassembled WGS sequence"/>
</dbReference>
<feature type="region of interest" description="Disordered" evidence="1">
    <location>
        <begin position="1"/>
        <end position="59"/>
    </location>
</feature>
<evidence type="ECO:0000313" key="2">
    <source>
        <dbReference type="EMBL" id="KAE8377828.1"/>
    </source>
</evidence>
<proteinExistence type="predicted"/>
<organism evidence="2 3">
    <name type="scientific">Aspergillus bertholletiae</name>
    <dbReference type="NCBI Taxonomy" id="1226010"/>
    <lineage>
        <taxon>Eukaryota</taxon>
        <taxon>Fungi</taxon>
        <taxon>Dikarya</taxon>
        <taxon>Ascomycota</taxon>
        <taxon>Pezizomycotina</taxon>
        <taxon>Eurotiomycetes</taxon>
        <taxon>Eurotiomycetidae</taxon>
        <taxon>Eurotiales</taxon>
        <taxon>Aspergillaceae</taxon>
        <taxon>Aspergillus</taxon>
        <taxon>Aspergillus subgen. Circumdati</taxon>
    </lineage>
</organism>
<evidence type="ECO:0000256" key="1">
    <source>
        <dbReference type="SAM" id="MobiDB-lite"/>
    </source>
</evidence>